<evidence type="ECO:0000313" key="2">
    <source>
        <dbReference type="Proteomes" id="UP000007844"/>
    </source>
</evidence>
<dbReference type="Gene3D" id="3.10.20.30">
    <property type="match status" value="1"/>
</dbReference>
<reference evidence="1 2" key="1">
    <citation type="journal article" date="2011" name="J. Bacteriol.">
        <title>Genome sequence of the mercury-methylating and pleomorphic Desulfovibrio africanus Strain Walvis Bay.</title>
        <authorList>
            <person name="Brown S.D."/>
            <person name="Wall J.D."/>
            <person name="Kucken A.M."/>
            <person name="Gilmour C.C."/>
            <person name="Podar M."/>
            <person name="Brandt C.C."/>
            <person name="Teshima H."/>
            <person name="Detter J.C."/>
            <person name="Han C.S."/>
            <person name="Land M.L."/>
            <person name="Lucas S."/>
            <person name="Han J."/>
            <person name="Pennacchio L."/>
            <person name="Nolan M."/>
            <person name="Pitluck S."/>
            <person name="Woyke T."/>
            <person name="Goodwin L."/>
            <person name="Palumbo A.V."/>
            <person name="Elias D.A."/>
        </authorList>
    </citation>
    <scope>NUCLEOTIDE SEQUENCE [LARGE SCALE GENOMIC DNA]</scope>
    <source>
        <strain evidence="1 2">Walvis Bay</strain>
    </source>
</reference>
<dbReference type="KEGG" id="daf:Desaf_1712"/>
<dbReference type="STRING" id="690850.Desaf_1712"/>
<dbReference type="eggNOG" id="COG1977">
    <property type="taxonomic scope" value="Bacteria"/>
</dbReference>
<accession>F3Z1U0</accession>
<dbReference type="Proteomes" id="UP000007844">
    <property type="component" value="Chromosome"/>
</dbReference>
<dbReference type="Pfam" id="PF02597">
    <property type="entry name" value="ThiS"/>
    <property type="match status" value="1"/>
</dbReference>
<evidence type="ECO:0000313" key="1">
    <source>
        <dbReference type="EMBL" id="EGJ50048.1"/>
    </source>
</evidence>
<keyword evidence="2" id="KW-1185">Reference proteome</keyword>
<name>F3Z1U0_DESAF</name>
<dbReference type="InterPro" id="IPR012675">
    <property type="entry name" value="Beta-grasp_dom_sf"/>
</dbReference>
<dbReference type="InterPro" id="IPR016155">
    <property type="entry name" value="Mopterin_synth/thiamin_S_b"/>
</dbReference>
<organism evidence="1 2">
    <name type="scientific">Desulfocurvibacter africanus subsp. africanus str. Walvis Bay</name>
    <dbReference type="NCBI Taxonomy" id="690850"/>
    <lineage>
        <taxon>Bacteria</taxon>
        <taxon>Pseudomonadati</taxon>
        <taxon>Thermodesulfobacteriota</taxon>
        <taxon>Desulfovibrionia</taxon>
        <taxon>Desulfovibrionales</taxon>
        <taxon>Desulfovibrionaceae</taxon>
        <taxon>Desulfocurvibacter</taxon>
    </lineage>
</organism>
<protein>
    <submittedName>
        <fullName evidence="1">Thiamine S protein</fullName>
    </submittedName>
</protein>
<dbReference type="RefSeq" id="WP_014259811.1">
    <property type="nucleotide sequence ID" value="NC_016629.1"/>
</dbReference>
<dbReference type="CDD" id="cd17040">
    <property type="entry name" value="Ubl_MoaD_like"/>
    <property type="match status" value="1"/>
</dbReference>
<dbReference type="InterPro" id="IPR003749">
    <property type="entry name" value="ThiS/MoaD-like"/>
</dbReference>
<sequence length="75" mass="8116">MHIELKCFATLSRYTPPGAERYELPDGATVGEIMTRLGLVPEDVKLIFVNGVKAELDTRLKDGDRLGLFPAVGGG</sequence>
<proteinExistence type="predicted"/>
<gene>
    <name evidence="1" type="ORF">Desaf_1712</name>
</gene>
<dbReference type="AlphaFoldDB" id="F3Z1U0"/>
<dbReference type="EMBL" id="CP003221">
    <property type="protein sequence ID" value="EGJ50048.1"/>
    <property type="molecule type" value="Genomic_DNA"/>
</dbReference>
<dbReference type="SUPFAM" id="SSF54285">
    <property type="entry name" value="MoaD/ThiS"/>
    <property type="match status" value="1"/>
</dbReference>
<dbReference type="HOGENOM" id="CLU_114601_5_2_7"/>